<dbReference type="SUPFAM" id="SSF160631">
    <property type="entry name" value="SMI1/KNR4-like"/>
    <property type="match status" value="1"/>
</dbReference>
<dbReference type="AlphaFoldDB" id="A0A1X7AQX1"/>
<reference evidence="2 3" key="1">
    <citation type="submission" date="2017-03" db="EMBL/GenBank/DDBJ databases">
        <authorList>
            <person name="Afonso C.L."/>
            <person name="Miller P.J."/>
            <person name="Scott M.A."/>
            <person name="Spackman E."/>
            <person name="Goraichik I."/>
            <person name="Dimitrov K.M."/>
            <person name="Suarez D.L."/>
            <person name="Swayne D.E."/>
        </authorList>
    </citation>
    <scope>NUCLEOTIDE SEQUENCE [LARGE SCALE GENOMIC DNA]</scope>
    <source>
        <strain evidence="2">SB41UT1</strain>
    </source>
</reference>
<dbReference type="Pfam" id="PF09346">
    <property type="entry name" value="SMI1_KNR4"/>
    <property type="match status" value="1"/>
</dbReference>
<dbReference type="RefSeq" id="WP_133060628.1">
    <property type="nucleotide sequence ID" value="NZ_CBCSCN010000017.1"/>
</dbReference>
<protein>
    <submittedName>
        <fullName evidence="2">SMI1 / KNR4 family protein</fullName>
    </submittedName>
</protein>
<proteinExistence type="predicted"/>
<organism evidence="2 3">
    <name type="scientific">Parendozoicomonas haliclonae</name>
    <dbReference type="NCBI Taxonomy" id="1960125"/>
    <lineage>
        <taxon>Bacteria</taxon>
        <taxon>Pseudomonadati</taxon>
        <taxon>Pseudomonadota</taxon>
        <taxon>Gammaproteobacteria</taxon>
        <taxon>Oceanospirillales</taxon>
        <taxon>Endozoicomonadaceae</taxon>
        <taxon>Parendozoicomonas</taxon>
    </lineage>
</organism>
<name>A0A1X7AQX1_9GAMM</name>
<feature type="domain" description="Knr4/Smi1-like" evidence="1">
    <location>
        <begin position="16"/>
        <end position="152"/>
    </location>
</feature>
<dbReference type="InterPro" id="IPR037883">
    <property type="entry name" value="Knr4/Smi1-like_sf"/>
</dbReference>
<gene>
    <name evidence="2" type="ORF">EHSB41UT_04452</name>
</gene>
<dbReference type="Proteomes" id="UP000196573">
    <property type="component" value="Unassembled WGS sequence"/>
</dbReference>
<accession>A0A1X7AQX1</accession>
<dbReference type="InterPro" id="IPR018958">
    <property type="entry name" value="Knr4/Smi1-like_dom"/>
</dbReference>
<dbReference type="EMBL" id="FWPT01000014">
    <property type="protein sequence ID" value="SMA50635.1"/>
    <property type="molecule type" value="Genomic_DNA"/>
</dbReference>
<dbReference type="Gene3D" id="3.40.1580.10">
    <property type="entry name" value="SMI1/KNR4-like"/>
    <property type="match status" value="1"/>
</dbReference>
<evidence type="ECO:0000313" key="3">
    <source>
        <dbReference type="Proteomes" id="UP000196573"/>
    </source>
</evidence>
<dbReference type="OrthoDB" id="2223083at2"/>
<sequence length="161" mass="18646">MNIEYVPHSFAHQFSEREMASIERMLKLDLPNFEFDPIYLSHIKSHHGGKPVQKFFHTSSGLCLPIERFLNFSDTSSAPHDDKIFNISVVWSLIEDRLNEYLVPFAALPNGDFLCFDYEHENPPQIVLWINELSAEDQPQIEPVSQDFKTFLHSLSPTIEP</sequence>
<evidence type="ECO:0000313" key="2">
    <source>
        <dbReference type="EMBL" id="SMA50635.1"/>
    </source>
</evidence>
<evidence type="ECO:0000259" key="1">
    <source>
        <dbReference type="Pfam" id="PF09346"/>
    </source>
</evidence>
<keyword evidence="3" id="KW-1185">Reference proteome</keyword>